<dbReference type="InterPro" id="IPR014756">
    <property type="entry name" value="Ig_E-set"/>
</dbReference>
<dbReference type="Pfam" id="PF01833">
    <property type="entry name" value="TIG"/>
    <property type="match status" value="2"/>
</dbReference>
<evidence type="ECO:0000259" key="1">
    <source>
        <dbReference type="Pfam" id="PF01833"/>
    </source>
</evidence>
<evidence type="ECO:0000313" key="2">
    <source>
        <dbReference type="EMBL" id="GAA2638450.1"/>
    </source>
</evidence>
<feature type="domain" description="IPT/TIG" evidence="1">
    <location>
        <begin position="32"/>
        <end position="112"/>
    </location>
</feature>
<dbReference type="InterPro" id="IPR002909">
    <property type="entry name" value="IPT_dom"/>
</dbReference>
<gene>
    <name evidence="2" type="ORF">GCM10009863_64120</name>
</gene>
<dbReference type="SUPFAM" id="SSF81296">
    <property type="entry name" value="E set domains"/>
    <property type="match status" value="2"/>
</dbReference>
<proteinExistence type="predicted"/>
<accession>A0ABN3QYU9</accession>
<dbReference type="EMBL" id="BAAARJ010000032">
    <property type="protein sequence ID" value="GAA2638450.1"/>
    <property type="molecule type" value="Genomic_DNA"/>
</dbReference>
<sequence length="212" mass="21661">MIPELPAGQYKVSVTTGPLTSNYLLFFYISPPEIEVLNPSAGPLTAASLSIFGQNLTTTRSVTFGDVGDATDIIIQSDTVLVAVAPEHAPFEPGVCTDTVDVVVTTAGGTSVPNGADGQYTYYGAPAVTNMRPSSASVGSTFTITGTCLTGATAVTFTPTAGGPTVQADYVARSPAQISAIVPPHLSQNTYDVRVTTPGGQSLITPAGVFTV</sequence>
<reference evidence="2 3" key="1">
    <citation type="journal article" date="2019" name="Int. J. Syst. Evol. Microbiol.">
        <title>The Global Catalogue of Microorganisms (GCM) 10K type strain sequencing project: providing services to taxonomists for standard genome sequencing and annotation.</title>
        <authorList>
            <consortium name="The Broad Institute Genomics Platform"/>
            <consortium name="The Broad Institute Genome Sequencing Center for Infectious Disease"/>
            <person name="Wu L."/>
            <person name="Ma J."/>
        </authorList>
    </citation>
    <scope>NUCLEOTIDE SEQUENCE [LARGE SCALE GENOMIC DNA]</scope>
    <source>
        <strain evidence="2 3">JCM 16373</strain>
    </source>
</reference>
<dbReference type="Gene3D" id="2.60.40.10">
    <property type="entry name" value="Immunoglobulins"/>
    <property type="match status" value="2"/>
</dbReference>
<protein>
    <recommendedName>
        <fullName evidence="1">IPT/TIG domain-containing protein</fullName>
    </recommendedName>
</protein>
<keyword evidence="3" id="KW-1185">Reference proteome</keyword>
<feature type="domain" description="IPT/TIG" evidence="1">
    <location>
        <begin position="126"/>
        <end position="211"/>
    </location>
</feature>
<name>A0ABN3QYU9_9ACTN</name>
<evidence type="ECO:0000313" key="3">
    <source>
        <dbReference type="Proteomes" id="UP001501447"/>
    </source>
</evidence>
<organism evidence="2 3">
    <name type="scientific">Streptomyces axinellae</name>
    <dbReference type="NCBI Taxonomy" id="552788"/>
    <lineage>
        <taxon>Bacteria</taxon>
        <taxon>Bacillati</taxon>
        <taxon>Actinomycetota</taxon>
        <taxon>Actinomycetes</taxon>
        <taxon>Kitasatosporales</taxon>
        <taxon>Streptomycetaceae</taxon>
        <taxon>Streptomyces</taxon>
    </lineage>
</organism>
<dbReference type="Proteomes" id="UP001501447">
    <property type="component" value="Unassembled WGS sequence"/>
</dbReference>
<dbReference type="InterPro" id="IPR013783">
    <property type="entry name" value="Ig-like_fold"/>
</dbReference>
<comment type="caution">
    <text evidence="2">The sequence shown here is derived from an EMBL/GenBank/DDBJ whole genome shotgun (WGS) entry which is preliminary data.</text>
</comment>